<feature type="transmembrane region" description="Helical" evidence="2">
    <location>
        <begin position="234"/>
        <end position="256"/>
    </location>
</feature>
<dbReference type="RefSeq" id="XP_066928806.1">
    <property type="nucleotide sequence ID" value="XM_067072705.1"/>
</dbReference>
<evidence type="ECO:0000313" key="4">
    <source>
        <dbReference type="Proteomes" id="UP000594262"/>
    </source>
</evidence>
<dbReference type="SUPFAM" id="SSF102198">
    <property type="entry name" value="Putative cyclase"/>
    <property type="match status" value="1"/>
</dbReference>
<comment type="similarity">
    <text evidence="1">Belongs to the Cyclase 1 superfamily.</text>
</comment>
<reference evidence="3" key="1">
    <citation type="submission" date="2021-01" db="UniProtKB">
        <authorList>
            <consortium name="EnsemblMetazoa"/>
        </authorList>
    </citation>
    <scope>IDENTIFICATION</scope>
</reference>
<dbReference type="AlphaFoldDB" id="A0A7M5VHC5"/>
<evidence type="ECO:0000256" key="2">
    <source>
        <dbReference type="SAM" id="Phobius"/>
    </source>
</evidence>
<evidence type="ECO:0000256" key="1">
    <source>
        <dbReference type="ARBA" id="ARBA00007865"/>
    </source>
</evidence>
<proteinExistence type="inferred from homology"/>
<sequence>MEKKSIHIVITFIIIPSLITAIHYDKVDLTFTFDLNTNDQSFVLGTHTKLPQEDVEIPLDRLIAYPYIVDVSGYVWSDANFQLEIHHLMEIEHKKGEIPENSAIIMYTGWCLKYRNLDKYFGSNNLSNTSQYHHPGIHSEAITWLSAKRKISSILSDTPSIDAGQTTDFPSQSILHSENIPFFLNVDLTSYERIKRMKKPLLIALPAQIQNGSRIVPTRIVVMETTNILVSSDGYLFVFGVIFLTLVFHFVSKLLIGY</sequence>
<dbReference type="GO" id="GO:0019441">
    <property type="term" value="P:L-tryptophan catabolic process to kynurenine"/>
    <property type="evidence" value="ECO:0007669"/>
    <property type="project" value="InterPro"/>
</dbReference>
<dbReference type="Proteomes" id="UP000594262">
    <property type="component" value="Unplaced"/>
</dbReference>
<name>A0A7M5VHC5_9CNID</name>
<dbReference type="Gene3D" id="3.50.30.50">
    <property type="entry name" value="Putative cyclase"/>
    <property type="match status" value="1"/>
</dbReference>
<feature type="transmembrane region" description="Helical" evidence="2">
    <location>
        <begin position="6"/>
        <end position="24"/>
    </location>
</feature>
<dbReference type="OrthoDB" id="7108654at2759"/>
<dbReference type="InterPro" id="IPR037175">
    <property type="entry name" value="KFase_sf"/>
</dbReference>
<organism evidence="3 4">
    <name type="scientific">Clytia hemisphaerica</name>
    <dbReference type="NCBI Taxonomy" id="252671"/>
    <lineage>
        <taxon>Eukaryota</taxon>
        <taxon>Metazoa</taxon>
        <taxon>Cnidaria</taxon>
        <taxon>Hydrozoa</taxon>
        <taxon>Hydroidolina</taxon>
        <taxon>Leptothecata</taxon>
        <taxon>Obeliida</taxon>
        <taxon>Clytiidae</taxon>
        <taxon>Clytia</taxon>
    </lineage>
</organism>
<dbReference type="GO" id="GO:0004061">
    <property type="term" value="F:arylformamidase activity"/>
    <property type="evidence" value="ECO:0007669"/>
    <property type="project" value="InterPro"/>
</dbReference>
<dbReference type="Pfam" id="PF04199">
    <property type="entry name" value="Cyclase"/>
    <property type="match status" value="1"/>
</dbReference>
<keyword evidence="2" id="KW-0812">Transmembrane</keyword>
<accession>A0A7M5VHC5</accession>
<dbReference type="InterPro" id="IPR007325">
    <property type="entry name" value="KFase/CYL"/>
</dbReference>
<protein>
    <submittedName>
        <fullName evidence="3">Uncharacterized protein</fullName>
    </submittedName>
</protein>
<keyword evidence="4" id="KW-1185">Reference proteome</keyword>
<keyword evidence="2" id="KW-0472">Membrane</keyword>
<evidence type="ECO:0000313" key="3">
    <source>
        <dbReference type="EnsemblMetazoa" id="CLYHEMP012189.1"/>
    </source>
</evidence>
<keyword evidence="2" id="KW-1133">Transmembrane helix</keyword>
<dbReference type="GeneID" id="136816375"/>
<dbReference type="EnsemblMetazoa" id="CLYHEMT012189.1">
    <property type="protein sequence ID" value="CLYHEMP012189.1"/>
    <property type="gene ID" value="CLYHEMG012189"/>
</dbReference>